<dbReference type="InterPro" id="IPR020635">
    <property type="entry name" value="Tyr_kinase_cat_dom"/>
</dbReference>
<dbReference type="GO" id="GO:0005524">
    <property type="term" value="F:ATP binding"/>
    <property type="evidence" value="ECO:0007669"/>
    <property type="project" value="InterPro"/>
</dbReference>
<dbReference type="SMART" id="SM00219">
    <property type="entry name" value="TyrKc"/>
    <property type="match status" value="1"/>
</dbReference>
<dbReference type="GO" id="GO:0007169">
    <property type="term" value="P:cell surface receptor protein tyrosine kinase signaling pathway"/>
    <property type="evidence" value="ECO:0007669"/>
    <property type="project" value="TreeGrafter"/>
</dbReference>
<organism evidence="2 3">
    <name type="scientific">Clonorchis sinensis</name>
    <name type="common">Chinese liver fluke</name>
    <dbReference type="NCBI Taxonomy" id="79923"/>
    <lineage>
        <taxon>Eukaryota</taxon>
        <taxon>Metazoa</taxon>
        <taxon>Spiralia</taxon>
        <taxon>Lophotrochozoa</taxon>
        <taxon>Platyhelminthes</taxon>
        <taxon>Trematoda</taxon>
        <taxon>Digenea</taxon>
        <taxon>Opisthorchiida</taxon>
        <taxon>Opisthorchiata</taxon>
        <taxon>Opisthorchiidae</taxon>
        <taxon>Clonorchis</taxon>
    </lineage>
</organism>
<dbReference type="AlphaFoldDB" id="G7Y588"/>
<dbReference type="PRINTS" id="PR00109">
    <property type="entry name" value="TYRKINASE"/>
</dbReference>
<dbReference type="InterPro" id="IPR001245">
    <property type="entry name" value="Ser-Thr/Tyr_kinase_cat_dom"/>
</dbReference>
<evidence type="ECO:0000313" key="2">
    <source>
        <dbReference type="EMBL" id="GAA48131.1"/>
    </source>
</evidence>
<protein>
    <submittedName>
        <fullName evidence="2">Alpha-type platelet-derived growth factor receptor</fullName>
    </submittedName>
</protein>
<evidence type="ECO:0000313" key="3">
    <source>
        <dbReference type="Proteomes" id="UP000008909"/>
    </source>
</evidence>
<dbReference type="InterPro" id="IPR050122">
    <property type="entry name" value="RTK"/>
</dbReference>
<dbReference type="GO" id="GO:0004714">
    <property type="term" value="F:transmembrane receptor protein tyrosine kinase activity"/>
    <property type="evidence" value="ECO:0007669"/>
    <property type="project" value="TreeGrafter"/>
</dbReference>
<reference key="2">
    <citation type="submission" date="2011-10" db="EMBL/GenBank/DDBJ databases">
        <title>The genome and transcriptome sequence of Clonorchis sinensis provide insights into the carcinogenic liver fluke.</title>
        <authorList>
            <person name="Wang X."/>
            <person name="Huang Y."/>
            <person name="Chen W."/>
            <person name="Liu H."/>
            <person name="Guo L."/>
            <person name="Chen Y."/>
            <person name="Luo F."/>
            <person name="Zhou W."/>
            <person name="Sun J."/>
            <person name="Mao Q."/>
            <person name="Liang P."/>
            <person name="Zhou C."/>
            <person name="Tian Y."/>
            <person name="Men J."/>
            <person name="Lv X."/>
            <person name="Huang L."/>
            <person name="Zhou J."/>
            <person name="Hu Y."/>
            <person name="Li R."/>
            <person name="Zhang F."/>
            <person name="Lei H."/>
            <person name="Li X."/>
            <person name="Hu X."/>
            <person name="Liang C."/>
            <person name="Xu J."/>
            <person name="Wu Z."/>
            <person name="Yu X."/>
        </authorList>
    </citation>
    <scope>NUCLEOTIDE SEQUENCE</scope>
    <source>
        <strain>Henan</strain>
    </source>
</reference>
<dbReference type="InterPro" id="IPR000719">
    <property type="entry name" value="Prot_kinase_dom"/>
</dbReference>
<proteinExistence type="predicted"/>
<dbReference type="Gene3D" id="1.10.510.10">
    <property type="entry name" value="Transferase(Phosphotransferase) domain 1"/>
    <property type="match status" value="1"/>
</dbReference>
<keyword evidence="2" id="KW-0675">Receptor</keyword>
<dbReference type="EMBL" id="DF142870">
    <property type="protein sequence ID" value="GAA48131.1"/>
    <property type="molecule type" value="Genomic_DNA"/>
</dbReference>
<accession>G7Y588</accession>
<dbReference type="InterPro" id="IPR011009">
    <property type="entry name" value="Kinase-like_dom_sf"/>
</dbReference>
<dbReference type="PROSITE" id="PS50011">
    <property type="entry name" value="PROTEIN_KINASE_DOM"/>
    <property type="match status" value="1"/>
</dbReference>
<dbReference type="PANTHER" id="PTHR24416">
    <property type="entry name" value="TYROSINE-PROTEIN KINASE RECEPTOR"/>
    <property type="match status" value="1"/>
</dbReference>
<reference evidence="2" key="1">
    <citation type="journal article" date="2011" name="Genome Biol.">
        <title>The draft genome of the carcinogenic human liver fluke Clonorchis sinensis.</title>
        <authorList>
            <person name="Wang X."/>
            <person name="Chen W."/>
            <person name="Huang Y."/>
            <person name="Sun J."/>
            <person name="Men J."/>
            <person name="Liu H."/>
            <person name="Luo F."/>
            <person name="Guo L."/>
            <person name="Lv X."/>
            <person name="Deng C."/>
            <person name="Zhou C."/>
            <person name="Fan Y."/>
            <person name="Li X."/>
            <person name="Huang L."/>
            <person name="Hu Y."/>
            <person name="Liang C."/>
            <person name="Hu X."/>
            <person name="Xu J."/>
            <person name="Yu X."/>
        </authorList>
    </citation>
    <scope>NUCLEOTIDE SEQUENCE [LARGE SCALE GENOMIC DNA]</scope>
    <source>
        <strain evidence="2">Henan</strain>
    </source>
</reference>
<gene>
    <name evidence="2" type="ORF">CLF_101214</name>
</gene>
<keyword evidence="3" id="KW-1185">Reference proteome</keyword>
<dbReference type="GO" id="GO:0043235">
    <property type="term" value="C:receptor complex"/>
    <property type="evidence" value="ECO:0007669"/>
    <property type="project" value="TreeGrafter"/>
</dbReference>
<dbReference type="SUPFAM" id="SSF56112">
    <property type="entry name" value="Protein kinase-like (PK-like)"/>
    <property type="match status" value="1"/>
</dbReference>
<evidence type="ECO:0000259" key="1">
    <source>
        <dbReference type="PROSITE" id="PS50011"/>
    </source>
</evidence>
<sequence length="190" mass="21562">MDLDLYSIAQLQQSRLSPSDTVNRWSFGVLMWEIFTLGSSPFKGMDPTVVPAKIKAGYRNPKPFLASDTIYGLMLECWNFEPLKRPEFTHLVNTLNLLEHEESIASWKCSIPTNDSEKIVSSVKTQQMGFLSEGSLDTCYSYLVPTEENSIRTQYMELANELASTVLLREEKNTHDCPEQHVVSMAVELC</sequence>
<name>G7Y588_CLOSI</name>
<dbReference type="PANTHER" id="PTHR24416:SF621">
    <property type="entry name" value="TYROSINE KINASE RECEPTOR CAD96CA"/>
    <property type="match status" value="1"/>
</dbReference>
<feature type="domain" description="Protein kinase" evidence="1">
    <location>
        <begin position="1"/>
        <end position="98"/>
    </location>
</feature>
<dbReference type="Proteomes" id="UP000008909">
    <property type="component" value="Unassembled WGS sequence"/>
</dbReference>
<dbReference type="GO" id="GO:0005886">
    <property type="term" value="C:plasma membrane"/>
    <property type="evidence" value="ECO:0007669"/>
    <property type="project" value="TreeGrafter"/>
</dbReference>
<dbReference type="Pfam" id="PF07714">
    <property type="entry name" value="PK_Tyr_Ser-Thr"/>
    <property type="match status" value="1"/>
</dbReference>